<evidence type="ECO:0000313" key="1">
    <source>
        <dbReference type="EMBL" id="EPS96572.1"/>
    </source>
</evidence>
<keyword evidence="2" id="KW-1185">Reference proteome</keyword>
<dbReference type="InParanoid" id="S8DVD8"/>
<dbReference type="AlphaFoldDB" id="S8DVD8"/>
<organism evidence="1 2">
    <name type="scientific">Fomitopsis schrenkii</name>
    <name type="common">Brown rot fungus</name>
    <dbReference type="NCBI Taxonomy" id="2126942"/>
    <lineage>
        <taxon>Eukaryota</taxon>
        <taxon>Fungi</taxon>
        <taxon>Dikarya</taxon>
        <taxon>Basidiomycota</taxon>
        <taxon>Agaricomycotina</taxon>
        <taxon>Agaricomycetes</taxon>
        <taxon>Polyporales</taxon>
        <taxon>Fomitopsis</taxon>
    </lineage>
</organism>
<accession>S8DVD8</accession>
<protein>
    <recommendedName>
        <fullName evidence="3">Endonuclease/exonuclease/phosphatase domain-containing protein</fullName>
    </recommendedName>
</protein>
<dbReference type="OrthoDB" id="2840473at2759"/>
<sequence length="83" mass="9596">MDYDLVFLQEPHIDFLKNTRASQQWRVIYPPKHKDSPTRTRSITLIHTRIATSGWAAIPVNNPDITVVSLTYNTGTIHIFNVY</sequence>
<dbReference type="eggNOG" id="ENOG502RCSW">
    <property type="taxonomic scope" value="Eukaryota"/>
</dbReference>
<dbReference type="HOGENOM" id="CLU_159031_1_0_1"/>
<gene>
    <name evidence="1" type="ORF">FOMPIDRAFT_1130224</name>
</gene>
<feature type="non-terminal residue" evidence="1">
    <location>
        <position position="83"/>
    </location>
</feature>
<evidence type="ECO:0008006" key="3">
    <source>
        <dbReference type="Google" id="ProtNLM"/>
    </source>
</evidence>
<dbReference type="EMBL" id="KE504187">
    <property type="protein sequence ID" value="EPS96572.1"/>
    <property type="molecule type" value="Genomic_DNA"/>
</dbReference>
<evidence type="ECO:0000313" key="2">
    <source>
        <dbReference type="Proteomes" id="UP000015241"/>
    </source>
</evidence>
<proteinExistence type="predicted"/>
<reference evidence="1 2" key="1">
    <citation type="journal article" date="2012" name="Science">
        <title>The Paleozoic origin of enzymatic lignin decomposition reconstructed from 31 fungal genomes.</title>
        <authorList>
            <person name="Floudas D."/>
            <person name="Binder M."/>
            <person name="Riley R."/>
            <person name="Barry K."/>
            <person name="Blanchette R.A."/>
            <person name="Henrissat B."/>
            <person name="Martinez A.T."/>
            <person name="Otillar R."/>
            <person name="Spatafora J.W."/>
            <person name="Yadav J.S."/>
            <person name="Aerts A."/>
            <person name="Benoit I."/>
            <person name="Boyd A."/>
            <person name="Carlson A."/>
            <person name="Copeland A."/>
            <person name="Coutinho P.M."/>
            <person name="de Vries R.P."/>
            <person name="Ferreira P."/>
            <person name="Findley K."/>
            <person name="Foster B."/>
            <person name="Gaskell J."/>
            <person name="Glotzer D."/>
            <person name="Gorecki P."/>
            <person name="Heitman J."/>
            <person name="Hesse C."/>
            <person name="Hori C."/>
            <person name="Igarashi K."/>
            <person name="Jurgens J.A."/>
            <person name="Kallen N."/>
            <person name="Kersten P."/>
            <person name="Kohler A."/>
            <person name="Kuees U."/>
            <person name="Kumar T.K.A."/>
            <person name="Kuo A."/>
            <person name="LaButti K."/>
            <person name="Larrondo L.F."/>
            <person name="Lindquist E."/>
            <person name="Ling A."/>
            <person name="Lombard V."/>
            <person name="Lucas S."/>
            <person name="Lundell T."/>
            <person name="Martin R."/>
            <person name="McLaughlin D.J."/>
            <person name="Morgenstern I."/>
            <person name="Morin E."/>
            <person name="Murat C."/>
            <person name="Nagy L.G."/>
            <person name="Nolan M."/>
            <person name="Ohm R.A."/>
            <person name="Patyshakuliyeva A."/>
            <person name="Rokas A."/>
            <person name="Ruiz-Duenas F.J."/>
            <person name="Sabat G."/>
            <person name="Salamov A."/>
            <person name="Samejima M."/>
            <person name="Schmutz J."/>
            <person name="Slot J.C."/>
            <person name="St John F."/>
            <person name="Stenlid J."/>
            <person name="Sun H."/>
            <person name="Sun S."/>
            <person name="Syed K."/>
            <person name="Tsang A."/>
            <person name="Wiebenga A."/>
            <person name="Young D."/>
            <person name="Pisabarro A."/>
            <person name="Eastwood D.C."/>
            <person name="Martin F."/>
            <person name="Cullen D."/>
            <person name="Grigoriev I.V."/>
            <person name="Hibbett D.S."/>
        </authorList>
    </citation>
    <scope>NUCLEOTIDE SEQUENCE</scope>
    <source>
        <strain evidence="2">FP-58527</strain>
    </source>
</reference>
<name>S8DVD8_FOMSC</name>
<dbReference type="Proteomes" id="UP000015241">
    <property type="component" value="Unassembled WGS sequence"/>
</dbReference>
<dbReference type="Gene3D" id="3.60.10.10">
    <property type="entry name" value="Endonuclease/exonuclease/phosphatase"/>
    <property type="match status" value="1"/>
</dbReference>
<dbReference type="SUPFAM" id="SSF56219">
    <property type="entry name" value="DNase I-like"/>
    <property type="match status" value="1"/>
</dbReference>
<dbReference type="STRING" id="743788.S8DVD8"/>
<dbReference type="InterPro" id="IPR036691">
    <property type="entry name" value="Endo/exonu/phosph_ase_sf"/>
</dbReference>